<dbReference type="InterPro" id="IPR041202">
    <property type="entry name" value="BaeRF_family10"/>
</dbReference>
<evidence type="ECO:0000259" key="1">
    <source>
        <dbReference type="Pfam" id="PF03465"/>
    </source>
</evidence>
<organism evidence="2 3">
    <name type="scientific">candidate division WOR_3 bacterium SM23_42</name>
    <dbReference type="NCBI Taxonomy" id="1703779"/>
    <lineage>
        <taxon>Bacteria</taxon>
        <taxon>Bacteria division WOR-3</taxon>
    </lineage>
</organism>
<dbReference type="Pfam" id="PF03465">
    <property type="entry name" value="eRF1_3"/>
    <property type="match status" value="1"/>
</dbReference>
<dbReference type="InterPro" id="IPR042226">
    <property type="entry name" value="eFR1_2_sf"/>
</dbReference>
<dbReference type="SUPFAM" id="SSF55315">
    <property type="entry name" value="L30e-like"/>
    <property type="match status" value="1"/>
</dbReference>
<dbReference type="GO" id="GO:0003747">
    <property type="term" value="F:translation release factor activity"/>
    <property type="evidence" value="ECO:0007669"/>
    <property type="project" value="InterPro"/>
</dbReference>
<dbReference type="AlphaFoldDB" id="A0A0S8FV84"/>
<dbReference type="PANTHER" id="PTHR10113">
    <property type="entry name" value="PEPTIDE CHAIN RELEASE FACTOR SUBUNIT 1"/>
    <property type="match status" value="1"/>
</dbReference>
<sequence>MHDSNEITDGLLRELAKLSQNERMILSIYLNLDDGWDRAKHFIRQEAKRIVPLLNPREKEYFETSVSFLHDFIREEKEKKFTGPGLAFFADLGADYVKGVELTMPPDPLLAVDREVVIHPLALQFDEYEAIGVIMIDAHCARVLLVAGRVLDDMDEFCRNIHHLSKAGGWSQMRYQRRRLKQVKRFAKDVVEKASAIFNEKDVKRIIIAGRDRMITALENELGQNWRDKVTTKIRWDLDAADKDFLKKIKPIMEGIERGEEKELLQKLVTEVRIGGLGVTGVAETRDALKRAQVDTLIVSRSLPFSESEELTSLAKSTGAYVEFVPKEDKVLIGLGGVGALLRYKMKNR</sequence>
<proteinExistence type="predicted"/>
<dbReference type="InterPro" id="IPR004403">
    <property type="entry name" value="Peptide_chain-rel_eRF1/aRF1"/>
</dbReference>
<name>A0A0S8FV84_UNCW3</name>
<feature type="domain" description="eRF1" evidence="1">
    <location>
        <begin position="260"/>
        <end position="346"/>
    </location>
</feature>
<dbReference type="Pfam" id="PF18854">
    <property type="entry name" value="baeRF_family10"/>
    <property type="match status" value="1"/>
</dbReference>
<evidence type="ECO:0000313" key="2">
    <source>
        <dbReference type="EMBL" id="KPK63803.1"/>
    </source>
</evidence>
<dbReference type="Gene3D" id="3.30.1330.30">
    <property type="match status" value="1"/>
</dbReference>
<comment type="caution">
    <text evidence="2">The sequence shown here is derived from an EMBL/GenBank/DDBJ whole genome shotgun (WGS) entry which is preliminary data.</text>
</comment>
<dbReference type="SUPFAM" id="SSF53137">
    <property type="entry name" value="Translational machinery components"/>
    <property type="match status" value="1"/>
</dbReference>
<evidence type="ECO:0000313" key="3">
    <source>
        <dbReference type="Proteomes" id="UP000051373"/>
    </source>
</evidence>
<protein>
    <recommendedName>
        <fullName evidence="1">eRF1 domain-containing protein</fullName>
    </recommendedName>
</protein>
<dbReference type="InterPro" id="IPR005142">
    <property type="entry name" value="eRF1_3"/>
</dbReference>
<gene>
    <name evidence="2" type="ORF">AMJ83_04935</name>
</gene>
<dbReference type="Proteomes" id="UP000051373">
    <property type="component" value="Unassembled WGS sequence"/>
</dbReference>
<dbReference type="STRING" id="1703779.AMJ83_04935"/>
<dbReference type="Gene3D" id="3.30.420.60">
    <property type="entry name" value="eRF1 domain 2"/>
    <property type="match status" value="1"/>
</dbReference>
<accession>A0A0S8FV84</accession>
<reference evidence="2 3" key="1">
    <citation type="journal article" date="2015" name="Microbiome">
        <title>Genomic resolution of linkages in carbon, nitrogen, and sulfur cycling among widespread estuary sediment bacteria.</title>
        <authorList>
            <person name="Baker B.J."/>
            <person name="Lazar C.S."/>
            <person name="Teske A.P."/>
            <person name="Dick G.J."/>
        </authorList>
    </citation>
    <scope>NUCLEOTIDE SEQUENCE [LARGE SCALE GENOMIC DNA]</scope>
    <source>
        <strain evidence="2">SM23_42</strain>
    </source>
</reference>
<dbReference type="EMBL" id="LJUJ01000008">
    <property type="protein sequence ID" value="KPK63803.1"/>
    <property type="molecule type" value="Genomic_DNA"/>
</dbReference>
<dbReference type="InterPro" id="IPR029064">
    <property type="entry name" value="Ribosomal_eL30-like_sf"/>
</dbReference>